<evidence type="ECO:0000259" key="1">
    <source>
        <dbReference type="SMART" id="SM00382"/>
    </source>
</evidence>
<comment type="caution">
    <text evidence="2">The sequence shown here is derived from an EMBL/GenBank/DDBJ whole genome shotgun (WGS) entry which is preliminary data.</text>
</comment>
<dbReference type="PANTHER" id="PTHR42990">
    <property type="entry name" value="ATPASE"/>
    <property type="match status" value="1"/>
</dbReference>
<dbReference type="Proteomes" id="UP000075359">
    <property type="component" value="Unassembled WGS sequence"/>
</dbReference>
<organism evidence="2 3">
    <name type="scientific">Sulfurovum riftiae</name>
    <dbReference type="NCBI Taxonomy" id="1630136"/>
    <lineage>
        <taxon>Bacteria</taxon>
        <taxon>Pseudomonadati</taxon>
        <taxon>Campylobacterota</taxon>
        <taxon>Epsilonproteobacteria</taxon>
        <taxon>Campylobacterales</taxon>
        <taxon>Sulfurovaceae</taxon>
        <taxon>Sulfurovum</taxon>
    </lineage>
</organism>
<dbReference type="PANTHER" id="PTHR42990:SF1">
    <property type="entry name" value="AAA+ ATPASE DOMAIN-CONTAINING PROTEIN"/>
    <property type="match status" value="1"/>
</dbReference>
<evidence type="ECO:0000313" key="3">
    <source>
        <dbReference type="Proteomes" id="UP000075359"/>
    </source>
</evidence>
<dbReference type="RefSeq" id="WP_067332222.1">
    <property type="nucleotide sequence ID" value="NZ_LNKT01000067.1"/>
</dbReference>
<dbReference type="EMBL" id="LNKT01000067">
    <property type="protein sequence ID" value="KYJ85780.1"/>
    <property type="molecule type" value="Genomic_DNA"/>
</dbReference>
<dbReference type="Pfam" id="PF13173">
    <property type="entry name" value="AAA_14"/>
    <property type="match status" value="1"/>
</dbReference>
<evidence type="ECO:0000313" key="2">
    <source>
        <dbReference type="EMBL" id="KYJ85780.1"/>
    </source>
</evidence>
<accession>A0A151CE22</accession>
<name>A0A151CE22_9BACT</name>
<sequence>MIPILSKLSKRFMSQKPSPFKRFLYKKIDFSAQIIGIVGGRGSGKTTLMHQYAKSSKYKSSQILYISCDHPSVIHENIYEIADDFYTHGGKLLLLDEIHKIKDFSAHIKAIYDFTDLQVLFSGSSAMNITHEIGDLSRRALIYSMPVLSFREYLSLKNIAHFKAYTLEEIVTSHEDIVVDIIADVKPLEHFGDYLEYGAYPFFKEGIGSYSDRLLKVVNTTIDSDLASIFSINYEKLDALKKVLYMLCSTTPYEVNKSKLSASAGVAWSTLSKYLDYMQKGSLLNIIRGSKGHKTINTPNKILLNNPNLFGVLCAKADIGAIRESYLVSQLLTDHQVHYHHQGDFLVDEKIILEVGGRSKDTRQIKDLQNAYLVVDDIESGYDNVIPLWLFGFMY</sequence>
<feature type="domain" description="AAA+ ATPase" evidence="1">
    <location>
        <begin position="31"/>
        <end position="158"/>
    </location>
</feature>
<proteinExistence type="predicted"/>
<dbReference type="InterPro" id="IPR027417">
    <property type="entry name" value="P-loop_NTPase"/>
</dbReference>
<dbReference type="InterPro" id="IPR003593">
    <property type="entry name" value="AAA+_ATPase"/>
</dbReference>
<dbReference type="AlphaFoldDB" id="A0A151CE22"/>
<dbReference type="Gene3D" id="3.40.50.300">
    <property type="entry name" value="P-loop containing nucleotide triphosphate hydrolases"/>
    <property type="match status" value="1"/>
</dbReference>
<reference evidence="2 3" key="1">
    <citation type="submission" date="2015-11" db="EMBL/GenBank/DDBJ databases">
        <title>Draft genome of Sulfurovum riftiae 1812E, a member of the Epsilonproteobacteria isolated from the tube of the deep-sea hydrothermal vent tubewom Riftia pachyptila.</title>
        <authorList>
            <person name="Vetriani C."/>
            <person name="Giovannelli D."/>
        </authorList>
    </citation>
    <scope>NUCLEOTIDE SEQUENCE [LARGE SCALE GENOMIC DNA]</scope>
    <source>
        <strain evidence="2 3">1812E</strain>
    </source>
</reference>
<dbReference type="CDD" id="cd00009">
    <property type="entry name" value="AAA"/>
    <property type="match status" value="1"/>
</dbReference>
<dbReference type="OrthoDB" id="9768467at2"/>
<keyword evidence="3" id="KW-1185">Reference proteome</keyword>
<dbReference type="STRING" id="1630136.AS592_03305"/>
<protein>
    <submittedName>
        <fullName evidence="2">AAA family ATPase</fullName>
    </submittedName>
</protein>
<dbReference type="SUPFAM" id="SSF52540">
    <property type="entry name" value="P-loop containing nucleoside triphosphate hydrolases"/>
    <property type="match status" value="1"/>
</dbReference>
<dbReference type="SMART" id="SM00382">
    <property type="entry name" value="AAA"/>
    <property type="match status" value="1"/>
</dbReference>
<gene>
    <name evidence="2" type="ORF">AS592_03305</name>
</gene>
<dbReference type="InterPro" id="IPR041682">
    <property type="entry name" value="AAA_14"/>
</dbReference>